<dbReference type="Pfam" id="PF13456">
    <property type="entry name" value="RVT_3"/>
    <property type="match status" value="1"/>
</dbReference>
<reference evidence="2 3" key="1">
    <citation type="journal article" date="2024" name="G3 (Bethesda)">
        <title>Genome assembly of Hibiscus sabdariffa L. provides insights into metabolisms of medicinal natural products.</title>
        <authorList>
            <person name="Kim T."/>
        </authorList>
    </citation>
    <scope>NUCLEOTIDE SEQUENCE [LARGE SCALE GENOMIC DNA]</scope>
    <source>
        <strain evidence="2">TK-2024</strain>
        <tissue evidence="2">Old leaves</tissue>
    </source>
</reference>
<dbReference type="Proteomes" id="UP001472677">
    <property type="component" value="Unassembled WGS sequence"/>
</dbReference>
<evidence type="ECO:0000313" key="2">
    <source>
        <dbReference type="EMBL" id="KAK8581177.1"/>
    </source>
</evidence>
<name>A0ABR2FJP6_9ROSI</name>
<dbReference type="EMBL" id="JBBPBM010000006">
    <property type="protein sequence ID" value="KAK8581177.1"/>
    <property type="molecule type" value="Genomic_DNA"/>
</dbReference>
<gene>
    <name evidence="2" type="ORF">V6N12_071412</name>
</gene>
<comment type="caution">
    <text evidence="2">The sequence shown here is derived from an EMBL/GenBank/DDBJ whole genome shotgun (WGS) entry which is preliminary data.</text>
</comment>
<dbReference type="InterPro" id="IPR002156">
    <property type="entry name" value="RNaseH_domain"/>
</dbReference>
<evidence type="ECO:0000313" key="3">
    <source>
        <dbReference type="Proteomes" id="UP001472677"/>
    </source>
</evidence>
<keyword evidence="3" id="KW-1185">Reference proteome</keyword>
<feature type="domain" description="RNase H type-1" evidence="1">
    <location>
        <begin position="30"/>
        <end position="68"/>
    </location>
</feature>
<organism evidence="2 3">
    <name type="scientific">Hibiscus sabdariffa</name>
    <name type="common">roselle</name>
    <dbReference type="NCBI Taxonomy" id="183260"/>
    <lineage>
        <taxon>Eukaryota</taxon>
        <taxon>Viridiplantae</taxon>
        <taxon>Streptophyta</taxon>
        <taxon>Embryophyta</taxon>
        <taxon>Tracheophyta</taxon>
        <taxon>Spermatophyta</taxon>
        <taxon>Magnoliopsida</taxon>
        <taxon>eudicotyledons</taxon>
        <taxon>Gunneridae</taxon>
        <taxon>Pentapetalae</taxon>
        <taxon>rosids</taxon>
        <taxon>malvids</taxon>
        <taxon>Malvales</taxon>
        <taxon>Malvaceae</taxon>
        <taxon>Malvoideae</taxon>
        <taxon>Hibiscus</taxon>
    </lineage>
</organism>
<protein>
    <recommendedName>
        <fullName evidence="1">RNase H type-1 domain-containing protein</fullName>
    </recommendedName>
</protein>
<accession>A0ABR2FJP6</accession>
<sequence length="100" mass="11163">MKVSLLEQIVPYFIMVIRALQQRHISGLGSEIGGHIGDAKILAQNFQNCTFNFISRAGNSVAHAMARERSFLFEDCTWVEEAPASVESAAAEDRRWIDPP</sequence>
<proteinExistence type="predicted"/>
<evidence type="ECO:0000259" key="1">
    <source>
        <dbReference type="Pfam" id="PF13456"/>
    </source>
</evidence>